<keyword evidence="2" id="KW-0808">Transferase</keyword>
<dbReference type="SMART" id="SM00257">
    <property type="entry name" value="LysM"/>
    <property type="match status" value="1"/>
</dbReference>
<evidence type="ECO:0000256" key="1">
    <source>
        <dbReference type="ARBA" id="ARBA00004752"/>
    </source>
</evidence>
<dbReference type="EMBL" id="CAEZSR010000253">
    <property type="protein sequence ID" value="CAB4593738.1"/>
    <property type="molecule type" value="Genomic_DNA"/>
</dbReference>
<dbReference type="InterPro" id="IPR018392">
    <property type="entry name" value="LysM"/>
</dbReference>
<evidence type="ECO:0000313" key="8">
    <source>
        <dbReference type="EMBL" id="CAB4593738.1"/>
    </source>
</evidence>
<keyword evidence="3" id="KW-0133">Cell shape</keyword>
<dbReference type="SUPFAM" id="SSF141523">
    <property type="entry name" value="L,D-transpeptidase catalytic domain-like"/>
    <property type="match status" value="1"/>
</dbReference>
<dbReference type="Pfam" id="PF01476">
    <property type="entry name" value="LysM"/>
    <property type="match status" value="1"/>
</dbReference>
<dbReference type="GO" id="GO:0071555">
    <property type="term" value="P:cell wall organization"/>
    <property type="evidence" value="ECO:0007669"/>
    <property type="project" value="UniProtKB-KW"/>
</dbReference>
<feature type="domain" description="LysM" evidence="7">
    <location>
        <begin position="51"/>
        <end position="95"/>
    </location>
</feature>
<dbReference type="InterPro" id="IPR005490">
    <property type="entry name" value="LD_TPept_cat_dom"/>
</dbReference>
<comment type="pathway">
    <text evidence="1">Cell wall biogenesis; peptidoglycan biosynthesis.</text>
</comment>
<proteinExistence type="predicted"/>
<dbReference type="InterPro" id="IPR038063">
    <property type="entry name" value="Transpep_catalytic_dom"/>
</dbReference>
<dbReference type="UniPathway" id="UPA00219"/>
<evidence type="ECO:0000256" key="3">
    <source>
        <dbReference type="ARBA" id="ARBA00022960"/>
    </source>
</evidence>
<gene>
    <name evidence="8" type="ORF">UFOPK1493_03887</name>
</gene>
<evidence type="ECO:0000256" key="4">
    <source>
        <dbReference type="ARBA" id="ARBA00022984"/>
    </source>
</evidence>
<dbReference type="InterPro" id="IPR036779">
    <property type="entry name" value="LysM_dom_sf"/>
</dbReference>
<feature type="compositionally biased region" description="Low complexity" evidence="6">
    <location>
        <begin position="27"/>
        <end position="51"/>
    </location>
</feature>
<dbReference type="CDD" id="cd16913">
    <property type="entry name" value="YkuD_like"/>
    <property type="match status" value="1"/>
</dbReference>
<keyword evidence="5" id="KW-0961">Cell wall biogenesis/degradation</keyword>
<protein>
    <submittedName>
        <fullName evidence="8">Unannotated protein</fullName>
    </submittedName>
</protein>
<dbReference type="Gene3D" id="2.40.440.10">
    <property type="entry name" value="L,D-transpeptidase catalytic domain-like"/>
    <property type="match status" value="1"/>
</dbReference>
<evidence type="ECO:0000256" key="6">
    <source>
        <dbReference type="SAM" id="MobiDB-lite"/>
    </source>
</evidence>
<organism evidence="8">
    <name type="scientific">freshwater metagenome</name>
    <dbReference type="NCBI Taxonomy" id="449393"/>
    <lineage>
        <taxon>unclassified sequences</taxon>
        <taxon>metagenomes</taxon>
        <taxon>ecological metagenomes</taxon>
    </lineage>
</organism>
<dbReference type="SUPFAM" id="SSF54106">
    <property type="entry name" value="LysM domain"/>
    <property type="match status" value="1"/>
</dbReference>
<dbReference type="GO" id="GO:0008360">
    <property type="term" value="P:regulation of cell shape"/>
    <property type="evidence" value="ECO:0007669"/>
    <property type="project" value="UniProtKB-KW"/>
</dbReference>
<dbReference type="GO" id="GO:0009252">
    <property type="term" value="P:peptidoglycan biosynthetic process"/>
    <property type="evidence" value="ECO:0007669"/>
    <property type="project" value="UniProtKB-UniPathway"/>
</dbReference>
<accession>A0A6J6GAB5</accession>
<evidence type="ECO:0000259" key="7">
    <source>
        <dbReference type="PROSITE" id="PS51782"/>
    </source>
</evidence>
<dbReference type="CDD" id="cd00118">
    <property type="entry name" value="LysM"/>
    <property type="match status" value="1"/>
</dbReference>
<name>A0A6J6GAB5_9ZZZZ</name>
<evidence type="ECO:0000256" key="2">
    <source>
        <dbReference type="ARBA" id="ARBA00022679"/>
    </source>
</evidence>
<dbReference type="PROSITE" id="PS51782">
    <property type="entry name" value="LYSM"/>
    <property type="match status" value="1"/>
</dbReference>
<dbReference type="Gene3D" id="3.10.350.10">
    <property type="entry name" value="LysM domain"/>
    <property type="match status" value="1"/>
</dbReference>
<feature type="region of interest" description="Disordered" evidence="6">
    <location>
        <begin position="12"/>
        <end position="51"/>
    </location>
</feature>
<dbReference type="Pfam" id="PF03734">
    <property type="entry name" value="YkuD"/>
    <property type="match status" value="1"/>
</dbReference>
<evidence type="ECO:0000256" key="5">
    <source>
        <dbReference type="ARBA" id="ARBA00023316"/>
    </source>
</evidence>
<reference evidence="8" key="1">
    <citation type="submission" date="2020-05" db="EMBL/GenBank/DDBJ databases">
        <authorList>
            <person name="Chiriac C."/>
            <person name="Salcher M."/>
            <person name="Ghai R."/>
            <person name="Kavagutti S V."/>
        </authorList>
    </citation>
    <scope>NUCLEOTIDE SEQUENCE</scope>
</reference>
<dbReference type="GO" id="GO:0016740">
    <property type="term" value="F:transferase activity"/>
    <property type="evidence" value="ECO:0007669"/>
    <property type="project" value="UniProtKB-KW"/>
</dbReference>
<dbReference type="AlphaFoldDB" id="A0A6J6GAB5"/>
<sequence length="344" mass="36959">MLAATALALTSCSSGDSGVASAREPADTAPASSVAAAAPTPTTTTVPEPVCTVTAEPGDSLTAIAERNGLTLEQLKAENLLDPTDVFHPGQEFDVCLGDRFDPADATFTEPISAMVIRQQNELNELLSTTSMIPLDVDGDSGRLTRQAACAARMGLGLPVHNRHLVPGSEEEATIFAATELSIPEGAPTDADRWILIDQTCQVIFIGEGNDRVVDVFPTSTGSEGHETFTVRARAFRFDPAVDNEGWHDSASYPVEVDNPLNGNMYRPIYFNDGQAIHGAEFVPPYPRSKGCARTFPKHQDMIIEWLGLQDLTEATWSISEIDVTVVVQGRYTDLEPLPDDDTA</sequence>
<keyword evidence="4" id="KW-0573">Peptidoglycan synthesis</keyword>